<gene>
    <name evidence="6" type="ORF">JY572_37135</name>
</gene>
<feature type="transmembrane region" description="Helical" evidence="3">
    <location>
        <begin position="66"/>
        <end position="87"/>
    </location>
</feature>
<dbReference type="Proteomes" id="UP000663090">
    <property type="component" value="Chromosome"/>
</dbReference>
<feature type="transmembrane region" description="Helical" evidence="3">
    <location>
        <begin position="99"/>
        <end position="121"/>
    </location>
</feature>
<dbReference type="Gene3D" id="3.30.565.10">
    <property type="entry name" value="Histidine kinase-like ATPase, C-terminal domain"/>
    <property type="match status" value="1"/>
</dbReference>
<dbReference type="PANTHER" id="PTHR34220:SF7">
    <property type="entry name" value="SENSOR HISTIDINE KINASE YPDA"/>
    <property type="match status" value="1"/>
</dbReference>
<feature type="domain" description="Histidine kinase/HSP90-like ATPase" evidence="4">
    <location>
        <begin position="288"/>
        <end position="368"/>
    </location>
</feature>
<keyword evidence="3" id="KW-0812">Transmembrane</keyword>
<evidence type="ECO:0000256" key="3">
    <source>
        <dbReference type="SAM" id="Phobius"/>
    </source>
</evidence>
<keyword evidence="6" id="KW-0808">Transferase</keyword>
<dbReference type="InterPro" id="IPR050640">
    <property type="entry name" value="Bact_2-comp_sensor_kinase"/>
</dbReference>
<keyword evidence="3" id="KW-0472">Membrane</keyword>
<dbReference type="InterPro" id="IPR036890">
    <property type="entry name" value="HATPase_C_sf"/>
</dbReference>
<dbReference type="PANTHER" id="PTHR34220">
    <property type="entry name" value="SENSOR HISTIDINE KINASE YPDA"/>
    <property type="match status" value="1"/>
</dbReference>
<keyword evidence="7" id="KW-1185">Reference proteome</keyword>
<dbReference type="Pfam" id="PF02518">
    <property type="entry name" value="HATPase_c"/>
    <property type="match status" value="1"/>
</dbReference>
<dbReference type="EMBL" id="CP071091">
    <property type="protein sequence ID" value="QSQ13887.1"/>
    <property type="molecule type" value="Genomic_DNA"/>
</dbReference>
<protein>
    <submittedName>
        <fullName evidence="6">Histidine kinase</fullName>
    </submittedName>
</protein>
<keyword evidence="6" id="KW-0418">Kinase</keyword>
<name>A0ABX7N549_9BACT</name>
<dbReference type="RefSeq" id="WP_206715688.1">
    <property type="nucleotide sequence ID" value="NZ_CP071091.1"/>
</dbReference>
<feature type="transmembrane region" description="Helical" evidence="3">
    <location>
        <begin position="128"/>
        <end position="147"/>
    </location>
</feature>
<dbReference type="GO" id="GO:0016301">
    <property type="term" value="F:kinase activity"/>
    <property type="evidence" value="ECO:0007669"/>
    <property type="project" value="UniProtKB-KW"/>
</dbReference>
<dbReference type="SUPFAM" id="SSF55874">
    <property type="entry name" value="ATPase domain of HSP90 chaperone/DNA topoisomerase II/histidine kinase"/>
    <property type="match status" value="1"/>
</dbReference>
<evidence type="ECO:0000259" key="5">
    <source>
        <dbReference type="Pfam" id="PF06580"/>
    </source>
</evidence>
<dbReference type="InterPro" id="IPR010559">
    <property type="entry name" value="Sig_transdc_His_kin_internal"/>
</dbReference>
<sequence length="386" mass="42728">MSTSPSVSWTAESSPAASSTGARWSLSPRGFWPAVILAGYTVLALLYGAQLFVYRASRGEPPRLGEALLTGACVWYAWAVLTPFVLAVARRIRATGRPWFVQLPMHLVPGVGFAVLALGLFAVLREWLVVEVGGGWAGAWSYFLFIASKTTDFDLLVYFSLVGMEAAVAYARRMREEAVRASQLEAQLAQAQLQLLRSQLQPHFLFNTLHAISTLMHRDVESADRMVGQLSELLRASLERDGRHEVPLSEELELLSPYLDIERTRFSDRLQVEVSVAEDARDGLVPSLLLQPLVENAIRHGIAPRRGPGKVWVRVRREGARLALEVEDDGVGPPVGRTELKEGIGLGATRARLERLHGVEQSVTWKARVPSGFLLSLSMPYRRTRP</sequence>
<evidence type="ECO:0000256" key="2">
    <source>
        <dbReference type="SAM" id="MobiDB-lite"/>
    </source>
</evidence>
<accession>A0ABX7N549</accession>
<feature type="coiled-coil region" evidence="1">
    <location>
        <begin position="174"/>
        <end position="201"/>
    </location>
</feature>
<evidence type="ECO:0000313" key="6">
    <source>
        <dbReference type="EMBL" id="QSQ13887.1"/>
    </source>
</evidence>
<organism evidence="6 7">
    <name type="scientific">Myxococcus landrumensis</name>
    <dbReference type="NCBI Taxonomy" id="2813577"/>
    <lineage>
        <taxon>Bacteria</taxon>
        <taxon>Pseudomonadati</taxon>
        <taxon>Myxococcota</taxon>
        <taxon>Myxococcia</taxon>
        <taxon>Myxococcales</taxon>
        <taxon>Cystobacterineae</taxon>
        <taxon>Myxococcaceae</taxon>
        <taxon>Myxococcus</taxon>
    </lineage>
</organism>
<feature type="region of interest" description="Disordered" evidence="2">
    <location>
        <begin position="1"/>
        <end position="24"/>
    </location>
</feature>
<keyword evidence="1" id="KW-0175">Coiled coil</keyword>
<feature type="transmembrane region" description="Helical" evidence="3">
    <location>
        <begin position="31"/>
        <end position="54"/>
    </location>
</feature>
<feature type="domain" description="Signal transduction histidine kinase internal region" evidence="5">
    <location>
        <begin position="191"/>
        <end position="270"/>
    </location>
</feature>
<evidence type="ECO:0000259" key="4">
    <source>
        <dbReference type="Pfam" id="PF02518"/>
    </source>
</evidence>
<keyword evidence="3" id="KW-1133">Transmembrane helix</keyword>
<dbReference type="InterPro" id="IPR003594">
    <property type="entry name" value="HATPase_dom"/>
</dbReference>
<feature type="compositionally biased region" description="Polar residues" evidence="2">
    <location>
        <begin position="1"/>
        <end position="22"/>
    </location>
</feature>
<evidence type="ECO:0000313" key="7">
    <source>
        <dbReference type="Proteomes" id="UP000663090"/>
    </source>
</evidence>
<proteinExistence type="predicted"/>
<dbReference type="Pfam" id="PF06580">
    <property type="entry name" value="His_kinase"/>
    <property type="match status" value="1"/>
</dbReference>
<reference evidence="6 7" key="1">
    <citation type="submission" date="2021-02" db="EMBL/GenBank/DDBJ databases">
        <title>De Novo genome assembly of isolated myxobacteria.</title>
        <authorList>
            <person name="Stevens D.C."/>
        </authorList>
    </citation>
    <scope>NUCLEOTIDE SEQUENCE [LARGE SCALE GENOMIC DNA]</scope>
    <source>
        <strain evidence="6 7">SCHIC003</strain>
    </source>
</reference>
<evidence type="ECO:0000256" key="1">
    <source>
        <dbReference type="SAM" id="Coils"/>
    </source>
</evidence>